<dbReference type="SUPFAM" id="SSF53756">
    <property type="entry name" value="UDP-Glycosyltransferase/glycogen phosphorylase"/>
    <property type="match status" value="1"/>
</dbReference>
<gene>
    <name evidence="1" type="ORF">GXY80_13245</name>
</gene>
<accession>A0A971M5X7</accession>
<comment type="caution">
    <text evidence="1">The sequence shown here is derived from an EMBL/GenBank/DDBJ whole genome shotgun (WGS) entry which is preliminary data.</text>
</comment>
<name>A0A971M5X7_9BACT</name>
<protein>
    <submittedName>
        <fullName evidence="1">Uncharacterized protein</fullName>
    </submittedName>
</protein>
<dbReference type="Gene3D" id="3.40.50.2000">
    <property type="entry name" value="Glycogen Phosphorylase B"/>
    <property type="match status" value="1"/>
</dbReference>
<evidence type="ECO:0000313" key="1">
    <source>
        <dbReference type="EMBL" id="NLW36420.1"/>
    </source>
</evidence>
<reference evidence="1" key="2">
    <citation type="submission" date="2020-01" db="EMBL/GenBank/DDBJ databases">
        <authorList>
            <person name="Campanaro S."/>
        </authorList>
    </citation>
    <scope>NUCLEOTIDE SEQUENCE</scope>
    <source>
        <strain evidence="1">AS06rmzACSIP_7</strain>
    </source>
</reference>
<reference evidence="1" key="1">
    <citation type="journal article" date="2020" name="Biotechnol. Biofuels">
        <title>New insights from the biogas microbiome by comprehensive genome-resolved metagenomics of nearly 1600 species originating from multiple anaerobic digesters.</title>
        <authorList>
            <person name="Campanaro S."/>
            <person name="Treu L."/>
            <person name="Rodriguez-R L.M."/>
            <person name="Kovalovszki A."/>
            <person name="Ziels R.M."/>
            <person name="Maus I."/>
            <person name="Zhu X."/>
            <person name="Kougias P.G."/>
            <person name="Basile A."/>
            <person name="Luo G."/>
            <person name="Schluter A."/>
            <person name="Konstantinidis K.T."/>
            <person name="Angelidaki I."/>
        </authorList>
    </citation>
    <scope>NUCLEOTIDE SEQUENCE</scope>
    <source>
        <strain evidence="1">AS06rmzACSIP_7</strain>
    </source>
</reference>
<sequence>MGKPRILLLTATFPYRSGEPFLEQEIWALSKFFDLFVLPCGATSFEQIYPLPEDAVILEAEAKQIRNCKRSLLSLAKGLSSSAPEVFEEGANHLGTFIHPKGFARTYWRAARARFIAPLISRVAQETGIDVIYSYWMSYQALAAVKAVKAFGLKSLTLTRAHGSDLYHYANIPPYCPFQEQIIREIDRVATISNHGEEYLKARYGEFAEKVSTFRLGVPPGPANKGSKDGVFRIVSCSALKPVK</sequence>
<dbReference type="AlphaFoldDB" id="A0A971M5X7"/>
<dbReference type="Proteomes" id="UP000777265">
    <property type="component" value="Unassembled WGS sequence"/>
</dbReference>
<proteinExistence type="predicted"/>
<evidence type="ECO:0000313" key="2">
    <source>
        <dbReference type="Proteomes" id="UP000777265"/>
    </source>
</evidence>
<feature type="non-terminal residue" evidence="1">
    <location>
        <position position="244"/>
    </location>
</feature>
<dbReference type="EMBL" id="JAAYEE010000250">
    <property type="protein sequence ID" value="NLW36420.1"/>
    <property type="molecule type" value="Genomic_DNA"/>
</dbReference>
<organism evidence="1 2">
    <name type="scientific">Syntrophorhabdus aromaticivorans</name>
    <dbReference type="NCBI Taxonomy" id="328301"/>
    <lineage>
        <taxon>Bacteria</taxon>
        <taxon>Pseudomonadati</taxon>
        <taxon>Thermodesulfobacteriota</taxon>
        <taxon>Syntrophorhabdia</taxon>
        <taxon>Syntrophorhabdales</taxon>
        <taxon>Syntrophorhabdaceae</taxon>
        <taxon>Syntrophorhabdus</taxon>
    </lineage>
</organism>